<dbReference type="SUPFAM" id="SSF52833">
    <property type="entry name" value="Thioredoxin-like"/>
    <property type="match status" value="1"/>
</dbReference>
<dbReference type="OrthoDB" id="249703at2759"/>
<keyword evidence="6" id="KW-1185">Reference proteome</keyword>
<dbReference type="Proteomes" id="UP000799764">
    <property type="component" value="Unassembled WGS sequence"/>
</dbReference>
<dbReference type="Gene3D" id="1.20.1050.10">
    <property type="match status" value="1"/>
</dbReference>
<dbReference type="Pfam" id="PF00043">
    <property type="entry name" value="GST_C"/>
    <property type="match status" value="1"/>
</dbReference>
<dbReference type="PANTHER" id="PTHR43986:SF10">
    <property type="entry name" value="ELONGATION FACTOR EEF-1B GAMMA SUBUNIT, PUTATIVE (AFU_ORTHOLOGUE AFUA_1G17120)-RELATED"/>
    <property type="match status" value="1"/>
</dbReference>
<reference evidence="5" key="1">
    <citation type="journal article" date="2020" name="Stud. Mycol.">
        <title>101 Dothideomycetes genomes: a test case for predicting lifestyles and emergence of pathogens.</title>
        <authorList>
            <person name="Haridas S."/>
            <person name="Albert R."/>
            <person name="Binder M."/>
            <person name="Bloem J."/>
            <person name="Labutti K."/>
            <person name="Salamov A."/>
            <person name="Andreopoulos B."/>
            <person name="Baker S."/>
            <person name="Barry K."/>
            <person name="Bills G."/>
            <person name="Bluhm B."/>
            <person name="Cannon C."/>
            <person name="Castanera R."/>
            <person name="Culley D."/>
            <person name="Daum C."/>
            <person name="Ezra D."/>
            <person name="Gonzalez J."/>
            <person name="Henrissat B."/>
            <person name="Kuo A."/>
            <person name="Liang C."/>
            <person name="Lipzen A."/>
            <person name="Lutzoni F."/>
            <person name="Magnuson J."/>
            <person name="Mondo S."/>
            <person name="Nolan M."/>
            <person name="Ohm R."/>
            <person name="Pangilinan J."/>
            <person name="Park H.-J."/>
            <person name="Ramirez L."/>
            <person name="Alfaro M."/>
            <person name="Sun H."/>
            <person name="Tritt A."/>
            <person name="Yoshinaga Y."/>
            <person name="Zwiers L.-H."/>
            <person name="Turgeon B."/>
            <person name="Goodwin S."/>
            <person name="Spatafora J."/>
            <person name="Crous P."/>
            <person name="Grigoriev I."/>
        </authorList>
    </citation>
    <scope>NUCLEOTIDE SEQUENCE</scope>
    <source>
        <strain evidence="5">CBS 690.94</strain>
    </source>
</reference>
<dbReference type="Pfam" id="PF02798">
    <property type="entry name" value="GST_N"/>
    <property type="match status" value="1"/>
</dbReference>
<dbReference type="InterPro" id="IPR004046">
    <property type="entry name" value="GST_C"/>
</dbReference>
<dbReference type="GO" id="GO:0006414">
    <property type="term" value="P:translational elongation"/>
    <property type="evidence" value="ECO:0007669"/>
    <property type="project" value="TreeGrafter"/>
</dbReference>
<dbReference type="InterPro" id="IPR050802">
    <property type="entry name" value="EF-GSTs"/>
</dbReference>
<evidence type="ECO:0000313" key="5">
    <source>
        <dbReference type="EMBL" id="KAF2442505.1"/>
    </source>
</evidence>
<organism evidence="5 6">
    <name type="scientific">Karstenula rhodostoma CBS 690.94</name>
    <dbReference type="NCBI Taxonomy" id="1392251"/>
    <lineage>
        <taxon>Eukaryota</taxon>
        <taxon>Fungi</taxon>
        <taxon>Dikarya</taxon>
        <taxon>Ascomycota</taxon>
        <taxon>Pezizomycotina</taxon>
        <taxon>Dothideomycetes</taxon>
        <taxon>Pleosporomycetidae</taxon>
        <taxon>Pleosporales</taxon>
        <taxon>Massarineae</taxon>
        <taxon>Didymosphaeriaceae</taxon>
        <taxon>Karstenula</taxon>
    </lineage>
</organism>
<sequence>MAPFGTLYTTVNFLHARVTKILAAANLNNLDIQIAPDLQYGITNHTAAYRAKFPHGKIPAFETPSGFHLAEGSAIAYYVAECGPRREQLLGRTPEDRALVQMYSKEDVEVHETQFVRCLRRLEEQLAGEGKVWLVRDDELSLADLSVASGLLWPLKMFMDAEFRAGFPRVMEWWGRLMAVEGVGKAFGAPVKLAGRRPAADGSEAEARRGSG</sequence>
<dbReference type="Gene3D" id="3.40.30.10">
    <property type="entry name" value="Glutaredoxin"/>
    <property type="match status" value="1"/>
</dbReference>
<proteinExistence type="inferred from homology"/>
<dbReference type="AlphaFoldDB" id="A0A9P4U9U1"/>
<dbReference type="GO" id="GO:0005634">
    <property type="term" value="C:nucleus"/>
    <property type="evidence" value="ECO:0007669"/>
    <property type="project" value="TreeGrafter"/>
</dbReference>
<dbReference type="InterPro" id="IPR036282">
    <property type="entry name" value="Glutathione-S-Trfase_C_sf"/>
</dbReference>
<evidence type="ECO:0000259" key="4">
    <source>
        <dbReference type="PROSITE" id="PS50405"/>
    </source>
</evidence>
<dbReference type="GO" id="GO:0005737">
    <property type="term" value="C:cytoplasm"/>
    <property type="evidence" value="ECO:0007669"/>
    <property type="project" value="TreeGrafter"/>
</dbReference>
<dbReference type="EMBL" id="MU001504">
    <property type="protein sequence ID" value="KAF2442505.1"/>
    <property type="molecule type" value="Genomic_DNA"/>
</dbReference>
<evidence type="ECO:0000256" key="2">
    <source>
        <dbReference type="RuleBase" id="RU003494"/>
    </source>
</evidence>
<dbReference type="SUPFAM" id="SSF47616">
    <property type="entry name" value="GST C-terminal domain-like"/>
    <property type="match status" value="1"/>
</dbReference>
<comment type="similarity">
    <text evidence="1 2">Belongs to the GST superfamily.</text>
</comment>
<feature type="domain" description="GST C-terminal" evidence="4">
    <location>
        <begin position="68"/>
        <end position="202"/>
    </location>
</feature>
<protein>
    <submittedName>
        <fullName evidence="5">Glutathione S-transferase</fullName>
    </submittedName>
</protein>
<feature type="domain" description="GST N-terminal" evidence="3">
    <location>
        <begin position="2"/>
        <end position="87"/>
    </location>
</feature>
<dbReference type="InterPro" id="IPR010987">
    <property type="entry name" value="Glutathione-S-Trfase_C-like"/>
</dbReference>
<dbReference type="PROSITE" id="PS50404">
    <property type="entry name" value="GST_NTER"/>
    <property type="match status" value="1"/>
</dbReference>
<dbReference type="FunFam" id="3.40.30.10:FF:000142">
    <property type="entry name" value="Elongation factor 1 gamma"/>
    <property type="match status" value="1"/>
</dbReference>
<evidence type="ECO:0000259" key="3">
    <source>
        <dbReference type="PROSITE" id="PS50404"/>
    </source>
</evidence>
<evidence type="ECO:0000313" key="6">
    <source>
        <dbReference type="Proteomes" id="UP000799764"/>
    </source>
</evidence>
<gene>
    <name evidence="5" type="ORF">P171DRAFT_523305</name>
</gene>
<evidence type="ECO:0000256" key="1">
    <source>
        <dbReference type="ARBA" id="ARBA00007409"/>
    </source>
</evidence>
<dbReference type="PANTHER" id="PTHR43986">
    <property type="entry name" value="ELONGATION FACTOR 1-GAMMA"/>
    <property type="match status" value="1"/>
</dbReference>
<accession>A0A9P4U9U1</accession>
<dbReference type="PROSITE" id="PS50405">
    <property type="entry name" value="GST_CTER"/>
    <property type="match status" value="1"/>
</dbReference>
<dbReference type="InterPro" id="IPR004045">
    <property type="entry name" value="Glutathione_S-Trfase_N"/>
</dbReference>
<dbReference type="InterPro" id="IPR036249">
    <property type="entry name" value="Thioredoxin-like_sf"/>
</dbReference>
<name>A0A9P4U9U1_9PLEO</name>
<comment type="caution">
    <text evidence="5">The sequence shown here is derived from an EMBL/GenBank/DDBJ whole genome shotgun (WGS) entry which is preliminary data.</text>
</comment>
<dbReference type="CDD" id="cd03044">
    <property type="entry name" value="GST_N_EF1Bgamma"/>
    <property type="match status" value="1"/>
</dbReference>